<dbReference type="InterPro" id="IPR005467">
    <property type="entry name" value="His_kinase_dom"/>
</dbReference>
<keyword evidence="6" id="KW-0472">Membrane</keyword>
<dbReference type="PROSITE" id="PS50109">
    <property type="entry name" value="HIS_KIN"/>
    <property type="match status" value="1"/>
</dbReference>
<dbReference type="Pfam" id="PF02518">
    <property type="entry name" value="HATPase_c"/>
    <property type="match status" value="1"/>
</dbReference>
<dbReference type="GO" id="GO:0000160">
    <property type="term" value="P:phosphorelay signal transduction system"/>
    <property type="evidence" value="ECO:0007669"/>
    <property type="project" value="UniProtKB-KW"/>
</dbReference>
<keyword evidence="6" id="KW-0812">Transmembrane</keyword>
<dbReference type="InterPro" id="IPR036890">
    <property type="entry name" value="HATPase_C_sf"/>
</dbReference>
<evidence type="ECO:0000256" key="6">
    <source>
        <dbReference type="SAM" id="Phobius"/>
    </source>
</evidence>
<protein>
    <recommendedName>
        <fullName evidence="2">histidine kinase</fullName>
        <ecNumber evidence="2">2.7.13.3</ecNumber>
    </recommendedName>
</protein>
<dbReference type="SUPFAM" id="SSF55874">
    <property type="entry name" value="ATPase domain of HSP90 chaperone/DNA topoisomerase II/histidine kinase"/>
    <property type="match status" value="1"/>
</dbReference>
<accession>A0A3R9MW13</accession>
<dbReference type="Pfam" id="PF13424">
    <property type="entry name" value="TPR_12"/>
    <property type="match status" value="1"/>
</dbReference>
<dbReference type="InterPro" id="IPR011990">
    <property type="entry name" value="TPR-like_helical_dom_sf"/>
</dbReference>
<evidence type="ECO:0000256" key="5">
    <source>
        <dbReference type="ARBA" id="ARBA00023012"/>
    </source>
</evidence>
<gene>
    <name evidence="8" type="ORF">EJA19_03000</name>
</gene>
<reference evidence="8 9" key="1">
    <citation type="submission" date="2018-12" db="EMBL/GenBank/DDBJ databases">
        <title>Mangrovimonas spongiae sp. nov., a novel member of the genus Mangrovimonas isolated from marine sponge.</title>
        <authorList>
            <person name="Zhuang L."/>
            <person name="Luo L."/>
        </authorList>
    </citation>
    <scope>NUCLEOTIDE SEQUENCE [LARGE SCALE GENOMIC DNA]</scope>
    <source>
        <strain evidence="8 9">HN-E26</strain>
    </source>
</reference>
<feature type="transmembrane region" description="Helical" evidence="6">
    <location>
        <begin position="400"/>
        <end position="420"/>
    </location>
</feature>
<feature type="domain" description="Histidine kinase" evidence="7">
    <location>
        <begin position="571"/>
        <end position="654"/>
    </location>
</feature>
<dbReference type="SUPFAM" id="SSF48452">
    <property type="entry name" value="TPR-like"/>
    <property type="match status" value="2"/>
</dbReference>
<comment type="catalytic activity">
    <reaction evidence="1">
        <text>ATP + protein L-histidine = ADP + protein N-phospho-L-histidine.</text>
        <dbReference type="EC" id="2.7.13.3"/>
    </reaction>
</comment>
<keyword evidence="4" id="KW-0418">Kinase</keyword>
<keyword evidence="5" id="KW-0902">Two-component regulatory system</keyword>
<dbReference type="SMART" id="SM00387">
    <property type="entry name" value="HATPase_c"/>
    <property type="match status" value="1"/>
</dbReference>
<dbReference type="EMBL" id="RWBG01000001">
    <property type="protein sequence ID" value="RSK42145.1"/>
    <property type="molecule type" value="Genomic_DNA"/>
</dbReference>
<evidence type="ECO:0000256" key="3">
    <source>
        <dbReference type="ARBA" id="ARBA00022679"/>
    </source>
</evidence>
<dbReference type="InterPro" id="IPR050482">
    <property type="entry name" value="Sensor_HK_TwoCompSys"/>
</dbReference>
<evidence type="ECO:0000313" key="8">
    <source>
        <dbReference type="EMBL" id="RSK42145.1"/>
    </source>
</evidence>
<evidence type="ECO:0000256" key="4">
    <source>
        <dbReference type="ARBA" id="ARBA00022777"/>
    </source>
</evidence>
<dbReference type="Gene3D" id="3.30.565.10">
    <property type="entry name" value="Histidine kinase-like ATPase, C-terminal domain"/>
    <property type="match status" value="1"/>
</dbReference>
<dbReference type="AlphaFoldDB" id="A0A3R9MW13"/>
<organism evidence="8 9">
    <name type="scientific">Mangrovimonas spongiae</name>
    <dbReference type="NCBI Taxonomy" id="2494697"/>
    <lineage>
        <taxon>Bacteria</taxon>
        <taxon>Pseudomonadati</taxon>
        <taxon>Bacteroidota</taxon>
        <taxon>Flavobacteriia</taxon>
        <taxon>Flavobacteriales</taxon>
        <taxon>Flavobacteriaceae</taxon>
        <taxon>Mangrovimonas</taxon>
    </lineage>
</organism>
<proteinExistence type="predicted"/>
<dbReference type="PANTHER" id="PTHR24421">
    <property type="entry name" value="NITRATE/NITRITE SENSOR PROTEIN NARX-RELATED"/>
    <property type="match status" value="1"/>
</dbReference>
<sequence length="654" mass="75330">MAQSKTSLLDSVKVYREEAQKSSHNLNDRIQYVQKAIAFSKQYNEDSTLLKSRRLLTTLYLQKRDVDTLLKINRTNLALANKINDSVAIGYISNVLGWCHSSKVKSDSAYYYYYNASKVFSNLNMEQNYAEALLNMANIQFEEKDYLGAESNAIRSVRLFQKFPKTEYNLDALWSIYNLLGILSDALGLYDNAIEYHKKALTYSDQIEDHSLYTLYSKSNIALIYKEQEKYSEALKIYRELFQKEEELLEDLSNYALILSDYAFIKHLSGNFPDAEIKTMLSKSYKISDSIQDGFSIMTVALNASEYYLDKKQKDSALLFANRAYTLAKETNSNDVTLKSLLLKSKIEPAEKAKEYLKSYVNINDSLQNKERAIRNKFARIEFETDNLKERNKQIARERMWLIVLSASLVFTLILLYIIISQRAKNKELQLVQQQQEANEEIYNLMLSQQDKIDEARVVEKKRISEELHDGILGRLFGTRLSLDSLNMVSTDEAITNRSKYIEELKHIEHDIRKVSHELNTDFVSGSSFYSIITSLVETQCVAYGLEYDLKNDDTIDWDTVSNKTKIHCYRIIQESLQNIYKHANATRVEISFKQKNNVICLQVSDNGSGFDVSRARKGIGLKNIASRVSEIKGKLTIESNQKNKTTITVKVPV</sequence>
<dbReference type="OrthoDB" id="977000at2"/>
<keyword evidence="9" id="KW-1185">Reference proteome</keyword>
<comment type="caution">
    <text evidence="8">The sequence shown here is derived from an EMBL/GenBank/DDBJ whole genome shotgun (WGS) entry which is preliminary data.</text>
</comment>
<dbReference type="Gene3D" id="1.25.40.10">
    <property type="entry name" value="Tetratricopeptide repeat domain"/>
    <property type="match status" value="2"/>
</dbReference>
<name>A0A3R9MW13_9FLAO</name>
<evidence type="ECO:0000256" key="1">
    <source>
        <dbReference type="ARBA" id="ARBA00000085"/>
    </source>
</evidence>
<dbReference type="CDD" id="cd16917">
    <property type="entry name" value="HATPase_UhpB-NarQ-NarX-like"/>
    <property type="match status" value="1"/>
</dbReference>
<dbReference type="SMART" id="SM00028">
    <property type="entry name" value="TPR"/>
    <property type="match status" value="4"/>
</dbReference>
<keyword evidence="6" id="KW-1133">Transmembrane helix</keyword>
<dbReference type="InterPro" id="IPR003594">
    <property type="entry name" value="HATPase_dom"/>
</dbReference>
<dbReference type="InterPro" id="IPR019734">
    <property type="entry name" value="TPR_rpt"/>
</dbReference>
<dbReference type="EC" id="2.7.13.3" evidence="2"/>
<keyword evidence="3" id="KW-0808">Transferase</keyword>
<dbReference type="GO" id="GO:0004673">
    <property type="term" value="F:protein histidine kinase activity"/>
    <property type="evidence" value="ECO:0007669"/>
    <property type="project" value="UniProtKB-EC"/>
</dbReference>
<evidence type="ECO:0000313" key="9">
    <source>
        <dbReference type="Proteomes" id="UP000270620"/>
    </source>
</evidence>
<evidence type="ECO:0000259" key="7">
    <source>
        <dbReference type="PROSITE" id="PS50109"/>
    </source>
</evidence>
<evidence type="ECO:0000256" key="2">
    <source>
        <dbReference type="ARBA" id="ARBA00012438"/>
    </source>
</evidence>
<dbReference type="Proteomes" id="UP000270620">
    <property type="component" value="Unassembled WGS sequence"/>
</dbReference>
<dbReference type="PANTHER" id="PTHR24421:SF10">
    <property type="entry name" value="NITRATE_NITRITE SENSOR PROTEIN NARQ"/>
    <property type="match status" value="1"/>
</dbReference>